<dbReference type="InterPro" id="IPR050086">
    <property type="entry name" value="MetN_ABC_transporter-like"/>
</dbReference>
<evidence type="ECO:0000313" key="9">
    <source>
        <dbReference type="EMBL" id="VVN88727.1"/>
    </source>
</evidence>
<dbReference type="AlphaFoldDB" id="A0A5E7BH74"/>
<dbReference type="InterPro" id="IPR030679">
    <property type="entry name" value="ABC_ATPase_HisP-typ"/>
</dbReference>
<dbReference type="FunFam" id="3.40.50.300:FF:000020">
    <property type="entry name" value="Amino acid ABC transporter ATP-binding component"/>
    <property type="match status" value="1"/>
</dbReference>
<evidence type="ECO:0000256" key="2">
    <source>
        <dbReference type="ARBA" id="ARBA00005417"/>
    </source>
</evidence>
<dbReference type="SMART" id="SM00382">
    <property type="entry name" value="AAA"/>
    <property type="match status" value="1"/>
</dbReference>
<gene>
    <name evidence="9" type="primary">hisP_2</name>
    <name evidence="9" type="ORF">PS710_01704</name>
</gene>
<dbReference type="PANTHER" id="PTHR43166">
    <property type="entry name" value="AMINO ACID IMPORT ATP-BINDING PROTEIN"/>
    <property type="match status" value="1"/>
</dbReference>
<keyword evidence="4" id="KW-1003">Cell membrane</keyword>
<keyword evidence="7" id="KW-0029">Amino-acid transport</keyword>
<dbReference type="InterPro" id="IPR027417">
    <property type="entry name" value="P-loop_NTPase"/>
</dbReference>
<dbReference type="GO" id="GO:0005886">
    <property type="term" value="C:plasma membrane"/>
    <property type="evidence" value="ECO:0007669"/>
    <property type="project" value="UniProtKB-SubCell"/>
</dbReference>
<evidence type="ECO:0000256" key="4">
    <source>
        <dbReference type="ARBA" id="ARBA00022519"/>
    </source>
</evidence>
<dbReference type="InterPro" id="IPR003439">
    <property type="entry name" value="ABC_transporter-like_ATP-bd"/>
</dbReference>
<dbReference type="EMBL" id="CABVHW010000004">
    <property type="protein sequence ID" value="VVN88727.1"/>
    <property type="molecule type" value="Genomic_DNA"/>
</dbReference>
<reference evidence="9 10" key="1">
    <citation type="submission" date="2019-09" db="EMBL/GenBank/DDBJ databases">
        <authorList>
            <person name="Chandra G."/>
            <person name="Truman W A."/>
        </authorList>
    </citation>
    <scope>NUCLEOTIDE SEQUENCE [LARGE SCALE GENOMIC DNA]</scope>
    <source>
        <strain evidence="9">PS710</strain>
    </source>
</reference>
<name>A0A5E7BH74_PSEFL</name>
<keyword evidence="6 9" id="KW-0067">ATP-binding</keyword>
<keyword evidence="4" id="KW-0997">Cell inner membrane</keyword>
<evidence type="ECO:0000256" key="6">
    <source>
        <dbReference type="ARBA" id="ARBA00022840"/>
    </source>
</evidence>
<dbReference type="PANTHER" id="PTHR43166:SF15">
    <property type="entry name" value="HISTIDINE TRANSPORT ATP-BINDING PROTEIN HISP"/>
    <property type="match status" value="1"/>
</dbReference>
<feature type="domain" description="ABC transporter" evidence="8">
    <location>
        <begin position="4"/>
        <end position="250"/>
    </location>
</feature>
<accession>A0A5E7BH74</accession>
<evidence type="ECO:0000256" key="7">
    <source>
        <dbReference type="ARBA" id="ARBA00022970"/>
    </source>
</evidence>
<keyword evidence="4" id="KW-0472">Membrane</keyword>
<proteinExistence type="inferred from homology"/>
<dbReference type="GO" id="GO:0016887">
    <property type="term" value="F:ATP hydrolysis activity"/>
    <property type="evidence" value="ECO:0007669"/>
    <property type="project" value="InterPro"/>
</dbReference>
<keyword evidence="3" id="KW-0813">Transport</keyword>
<dbReference type="InterPro" id="IPR003593">
    <property type="entry name" value="AAA+_ATPase"/>
</dbReference>
<dbReference type="GO" id="GO:0015424">
    <property type="term" value="F:ABC-type amino acid transporter activity"/>
    <property type="evidence" value="ECO:0007669"/>
    <property type="project" value="InterPro"/>
</dbReference>
<protein>
    <submittedName>
        <fullName evidence="9">Histidine transport ATP-binding protein HisP</fullName>
    </submittedName>
</protein>
<comment type="subcellular location">
    <subcellularLocation>
        <location evidence="1">Cell inner membrane</location>
        <topology evidence="1">Peripheral membrane protein</topology>
    </subcellularLocation>
</comment>
<dbReference type="Proteomes" id="UP000381093">
    <property type="component" value="Unassembled WGS sequence"/>
</dbReference>
<dbReference type="RefSeq" id="WP_150764086.1">
    <property type="nucleotide sequence ID" value="NZ_CABVHW010000004.1"/>
</dbReference>
<dbReference type="PIRSF" id="PIRSF039085">
    <property type="entry name" value="ABC_ATPase_HisP"/>
    <property type="match status" value="1"/>
</dbReference>
<keyword evidence="5" id="KW-0547">Nucleotide-binding</keyword>
<evidence type="ECO:0000256" key="5">
    <source>
        <dbReference type="ARBA" id="ARBA00022741"/>
    </source>
</evidence>
<evidence type="ECO:0000313" key="10">
    <source>
        <dbReference type="Proteomes" id="UP000381093"/>
    </source>
</evidence>
<comment type="similarity">
    <text evidence="2">Belongs to the ABC transporter superfamily.</text>
</comment>
<evidence type="ECO:0000256" key="1">
    <source>
        <dbReference type="ARBA" id="ARBA00004417"/>
    </source>
</evidence>
<dbReference type="Pfam" id="PF00005">
    <property type="entry name" value="ABC_tran"/>
    <property type="match status" value="1"/>
</dbReference>
<organism evidence="9 10">
    <name type="scientific">Pseudomonas fluorescens</name>
    <dbReference type="NCBI Taxonomy" id="294"/>
    <lineage>
        <taxon>Bacteria</taxon>
        <taxon>Pseudomonadati</taxon>
        <taxon>Pseudomonadota</taxon>
        <taxon>Gammaproteobacteria</taxon>
        <taxon>Pseudomonadales</taxon>
        <taxon>Pseudomonadaceae</taxon>
        <taxon>Pseudomonas</taxon>
    </lineage>
</organism>
<evidence type="ECO:0000259" key="8">
    <source>
        <dbReference type="PROSITE" id="PS50893"/>
    </source>
</evidence>
<dbReference type="InterPro" id="IPR017871">
    <property type="entry name" value="ABC_transporter-like_CS"/>
</dbReference>
<dbReference type="PROSITE" id="PS00211">
    <property type="entry name" value="ABC_TRANSPORTER_1"/>
    <property type="match status" value="1"/>
</dbReference>
<evidence type="ECO:0000256" key="3">
    <source>
        <dbReference type="ARBA" id="ARBA00022448"/>
    </source>
</evidence>
<dbReference type="SUPFAM" id="SSF52540">
    <property type="entry name" value="P-loop containing nucleoside triphosphate hydrolases"/>
    <property type="match status" value="1"/>
</dbReference>
<sequence length="255" mass="28302">MYKLIVEDVHKNYGSHEVLKGVSLKAKAGDVISIIGSSGSGKSTFLRCINHLETPSAGRIIVNAEELRTRRNAGGELCVVDPGQLRVMRSKLSMVFQHFNLWSHMTVLENLIECPMSVLGIGRKEALERARYYLAKVGLAQKVEVQYPVHLSGGQQQRVAIARALAMEPEVMLFDEPTSALDPELVGEVLKVMQQLAQEGRTMVVVTHEMAFARQVSNHIIFLHQGRVEEQGAPDSVLVHPRSERLQQFLAGSLK</sequence>
<dbReference type="Gene3D" id="3.40.50.300">
    <property type="entry name" value="P-loop containing nucleotide triphosphate hydrolases"/>
    <property type="match status" value="1"/>
</dbReference>
<dbReference type="PROSITE" id="PS50893">
    <property type="entry name" value="ABC_TRANSPORTER_2"/>
    <property type="match status" value="1"/>
</dbReference>
<dbReference type="GO" id="GO:0005524">
    <property type="term" value="F:ATP binding"/>
    <property type="evidence" value="ECO:0007669"/>
    <property type="project" value="UniProtKB-KW"/>
</dbReference>